<protein>
    <submittedName>
        <fullName evidence="1">Uncharacterized protein</fullName>
    </submittedName>
</protein>
<accession>A0A0V1MBX7</accession>
<proteinExistence type="predicted"/>
<evidence type="ECO:0000313" key="2">
    <source>
        <dbReference type="Proteomes" id="UP000054843"/>
    </source>
</evidence>
<reference evidence="1 2" key="1">
    <citation type="submission" date="2015-01" db="EMBL/GenBank/DDBJ databases">
        <title>Evolution of Trichinella species and genotypes.</title>
        <authorList>
            <person name="Korhonen P.K."/>
            <person name="Edoardo P."/>
            <person name="Giuseppe L.R."/>
            <person name="Gasser R.B."/>
        </authorList>
    </citation>
    <scope>NUCLEOTIDE SEQUENCE [LARGE SCALE GENOMIC DNA]</scope>
    <source>
        <strain evidence="1">ISS1980</strain>
    </source>
</reference>
<dbReference type="EMBL" id="JYDO01000141">
    <property type="protein sequence ID" value="KRZ69229.1"/>
    <property type="molecule type" value="Genomic_DNA"/>
</dbReference>
<sequence>MLLQEVLLFSLGCNQLSLNRGLSCTMITLLQKNNKVRFGYCPQLKSQRRALLKALQMGNFNFPYCMALLPQNNIAIDES</sequence>
<evidence type="ECO:0000313" key="1">
    <source>
        <dbReference type="EMBL" id="KRZ69229.1"/>
    </source>
</evidence>
<keyword evidence="2" id="KW-1185">Reference proteome</keyword>
<organism evidence="1 2">
    <name type="scientific">Trichinella papuae</name>
    <dbReference type="NCBI Taxonomy" id="268474"/>
    <lineage>
        <taxon>Eukaryota</taxon>
        <taxon>Metazoa</taxon>
        <taxon>Ecdysozoa</taxon>
        <taxon>Nematoda</taxon>
        <taxon>Enoplea</taxon>
        <taxon>Dorylaimia</taxon>
        <taxon>Trichinellida</taxon>
        <taxon>Trichinellidae</taxon>
        <taxon>Trichinella</taxon>
    </lineage>
</organism>
<gene>
    <name evidence="1" type="ORF">T10_1811</name>
</gene>
<dbReference type="Proteomes" id="UP000054843">
    <property type="component" value="Unassembled WGS sequence"/>
</dbReference>
<dbReference type="AlphaFoldDB" id="A0A0V1MBX7"/>
<comment type="caution">
    <text evidence="1">The sequence shown here is derived from an EMBL/GenBank/DDBJ whole genome shotgun (WGS) entry which is preliminary data.</text>
</comment>
<name>A0A0V1MBX7_9BILA</name>